<accession>A0A3M7PFT9</accession>
<evidence type="ECO:0000256" key="1">
    <source>
        <dbReference type="SAM" id="SignalP"/>
    </source>
</evidence>
<dbReference type="EMBL" id="REGN01011124">
    <property type="protein sequence ID" value="RMZ97879.1"/>
    <property type="molecule type" value="Genomic_DNA"/>
</dbReference>
<proteinExistence type="predicted"/>
<keyword evidence="3" id="KW-1185">Reference proteome</keyword>
<keyword evidence="1" id="KW-0732">Signal</keyword>
<comment type="caution">
    <text evidence="2">The sequence shown here is derived from an EMBL/GenBank/DDBJ whole genome shotgun (WGS) entry which is preliminary data.</text>
</comment>
<evidence type="ECO:0000313" key="3">
    <source>
        <dbReference type="Proteomes" id="UP000276133"/>
    </source>
</evidence>
<protein>
    <submittedName>
        <fullName evidence="2">Uncharacterized protein</fullName>
    </submittedName>
</protein>
<sequence>MHVASRHFSVVALFCSHMLCGQCHQQLTELDSHSLCPLCWGIEITNCLHTVFEIPILNHSIAGSRDPWEIQLKI</sequence>
<gene>
    <name evidence="2" type="ORF">BpHYR1_009162</name>
</gene>
<feature type="chain" id="PRO_5018213474" evidence="1">
    <location>
        <begin position="26"/>
        <end position="74"/>
    </location>
</feature>
<name>A0A3M7PFT9_BRAPC</name>
<organism evidence="2 3">
    <name type="scientific">Brachionus plicatilis</name>
    <name type="common">Marine rotifer</name>
    <name type="synonym">Brachionus muelleri</name>
    <dbReference type="NCBI Taxonomy" id="10195"/>
    <lineage>
        <taxon>Eukaryota</taxon>
        <taxon>Metazoa</taxon>
        <taxon>Spiralia</taxon>
        <taxon>Gnathifera</taxon>
        <taxon>Rotifera</taxon>
        <taxon>Eurotatoria</taxon>
        <taxon>Monogononta</taxon>
        <taxon>Pseudotrocha</taxon>
        <taxon>Ploima</taxon>
        <taxon>Brachionidae</taxon>
        <taxon>Brachionus</taxon>
    </lineage>
</organism>
<dbReference type="AlphaFoldDB" id="A0A3M7PFT9"/>
<feature type="signal peptide" evidence="1">
    <location>
        <begin position="1"/>
        <end position="25"/>
    </location>
</feature>
<dbReference type="Proteomes" id="UP000276133">
    <property type="component" value="Unassembled WGS sequence"/>
</dbReference>
<evidence type="ECO:0000313" key="2">
    <source>
        <dbReference type="EMBL" id="RMZ97879.1"/>
    </source>
</evidence>
<reference evidence="2 3" key="1">
    <citation type="journal article" date="2018" name="Sci. Rep.">
        <title>Genomic signatures of local adaptation to the degree of environmental predictability in rotifers.</title>
        <authorList>
            <person name="Franch-Gras L."/>
            <person name="Hahn C."/>
            <person name="Garcia-Roger E.M."/>
            <person name="Carmona M.J."/>
            <person name="Serra M."/>
            <person name="Gomez A."/>
        </authorList>
    </citation>
    <scope>NUCLEOTIDE SEQUENCE [LARGE SCALE GENOMIC DNA]</scope>
    <source>
        <strain evidence="2">HYR1</strain>
    </source>
</reference>